<dbReference type="InterPro" id="IPR025943">
    <property type="entry name" value="Sigma_54_int_dom_ATP-bd_2"/>
</dbReference>
<keyword evidence="3" id="KW-0805">Transcription regulation</keyword>
<proteinExistence type="predicted"/>
<organism evidence="7 8">
    <name type="scientific">Salinisphaera dokdonensis CL-ES53</name>
    <dbReference type="NCBI Taxonomy" id="1304272"/>
    <lineage>
        <taxon>Bacteria</taxon>
        <taxon>Pseudomonadati</taxon>
        <taxon>Pseudomonadota</taxon>
        <taxon>Gammaproteobacteria</taxon>
        <taxon>Salinisphaerales</taxon>
        <taxon>Salinisphaeraceae</taxon>
        <taxon>Salinisphaera</taxon>
    </lineage>
</organism>
<dbReference type="Gene3D" id="1.10.10.60">
    <property type="entry name" value="Homeodomain-like"/>
    <property type="match status" value="1"/>
</dbReference>
<evidence type="ECO:0000256" key="3">
    <source>
        <dbReference type="ARBA" id="ARBA00023015"/>
    </source>
</evidence>
<dbReference type="InterPro" id="IPR027417">
    <property type="entry name" value="P-loop_NTPase"/>
</dbReference>
<evidence type="ECO:0000256" key="1">
    <source>
        <dbReference type="ARBA" id="ARBA00022741"/>
    </source>
</evidence>
<dbReference type="Gene3D" id="1.10.8.60">
    <property type="match status" value="1"/>
</dbReference>
<evidence type="ECO:0000259" key="6">
    <source>
        <dbReference type="PROSITE" id="PS50045"/>
    </source>
</evidence>
<dbReference type="Proteomes" id="UP001460888">
    <property type="component" value="Unassembled WGS sequence"/>
</dbReference>
<evidence type="ECO:0000313" key="8">
    <source>
        <dbReference type="Proteomes" id="UP001460888"/>
    </source>
</evidence>
<comment type="caution">
    <text evidence="7">The sequence shown here is derived from an EMBL/GenBank/DDBJ whole genome shotgun (WGS) entry which is preliminary data.</text>
</comment>
<keyword evidence="4" id="KW-0238">DNA-binding</keyword>
<dbReference type="InterPro" id="IPR025944">
    <property type="entry name" value="Sigma_54_int_dom_CS"/>
</dbReference>
<evidence type="ECO:0000256" key="4">
    <source>
        <dbReference type="ARBA" id="ARBA00023125"/>
    </source>
</evidence>
<dbReference type="InterPro" id="IPR002078">
    <property type="entry name" value="Sigma_54_int"/>
</dbReference>
<dbReference type="PANTHER" id="PTHR32071:SF117">
    <property type="entry name" value="PTS-DEPENDENT DIHYDROXYACETONE KINASE OPERON REGULATORY PROTEIN-RELATED"/>
    <property type="match status" value="1"/>
</dbReference>
<gene>
    <name evidence="7" type="ORF">SADO_09052</name>
</gene>
<dbReference type="PROSITE" id="PS50045">
    <property type="entry name" value="SIGMA54_INTERACT_4"/>
    <property type="match status" value="1"/>
</dbReference>
<dbReference type="PROSITE" id="PS00676">
    <property type="entry name" value="SIGMA54_INTERACT_2"/>
    <property type="match status" value="1"/>
</dbReference>
<dbReference type="SMART" id="SM00382">
    <property type="entry name" value="AAA"/>
    <property type="match status" value="1"/>
</dbReference>
<keyword evidence="2" id="KW-0067">ATP-binding</keyword>
<dbReference type="CDD" id="cd00009">
    <property type="entry name" value="AAA"/>
    <property type="match status" value="1"/>
</dbReference>
<name>A0ABV2B1X7_9GAMM</name>
<keyword evidence="5" id="KW-0804">Transcription</keyword>
<dbReference type="Gene3D" id="3.40.50.300">
    <property type="entry name" value="P-loop containing nucleotide triphosphate hydrolases"/>
    <property type="match status" value="1"/>
</dbReference>
<dbReference type="InterPro" id="IPR003593">
    <property type="entry name" value="AAA+_ATPase"/>
</dbReference>
<protein>
    <submittedName>
        <fullName evidence="7">Response regulator</fullName>
    </submittedName>
</protein>
<evidence type="ECO:0000313" key="7">
    <source>
        <dbReference type="EMBL" id="MES1929393.1"/>
    </source>
</evidence>
<dbReference type="Pfam" id="PF00158">
    <property type="entry name" value="Sigma54_activat"/>
    <property type="match status" value="1"/>
</dbReference>
<reference evidence="7 8" key="1">
    <citation type="submission" date="2013-03" db="EMBL/GenBank/DDBJ databases">
        <title>Salinisphaera dokdonensis CL-ES53 Genome Sequencing.</title>
        <authorList>
            <person name="Li C."/>
            <person name="Lai Q."/>
            <person name="Shao Z."/>
        </authorList>
    </citation>
    <scope>NUCLEOTIDE SEQUENCE [LARGE SCALE GENOMIC DNA]</scope>
    <source>
        <strain evidence="7 8">CL-ES53</strain>
    </source>
</reference>
<dbReference type="InterPro" id="IPR002197">
    <property type="entry name" value="HTH_Fis"/>
</dbReference>
<dbReference type="PRINTS" id="PR01590">
    <property type="entry name" value="HTHFIS"/>
</dbReference>
<dbReference type="Pfam" id="PF02954">
    <property type="entry name" value="HTH_8"/>
    <property type="match status" value="1"/>
</dbReference>
<dbReference type="Pfam" id="PF25601">
    <property type="entry name" value="AAA_lid_14"/>
    <property type="match status" value="1"/>
</dbReference>
<dbReference type="PANTHER" id="PTHR32071">
    <property type="entry name" value="TRANSCRIPTIONAL REGULATORY PROTEIN"/>
    <property type="match status" value="1"/>
</dbReference>
<dbReference type="InterPro" id="IPR058031">
    <property type="entry name" value="AAA_lid_NorR"/>
</dbReference>
<keyword evidence="8" id="KW-1185">Reference proteome</keyword>
<sequence length="446" mass="48264">MAFVDHSASVLVVAASREAAAPVLDYLFDQGIAFGFSRPSELAYATGRLDAIYRMAVVLDLGVGDRVRDAAQALSRELPCVLVSDTPVARREEFRAVLHTDTSPAELFDSVRGVLAGKATGSGLTGSTPAMRHVHRLIERVANKGTTVLLLGESGVGKEVAARDIHRRSGRQGDFVVVDCGALRDEALDAVLFGEPGPRSTGTGSGYFQMAEGGTLLLDEVADLSLACQARLLRVLEDGRYKRVGEPGTQARDVRIIAASRRNLVDVMETGAFRNDLFFQLAVFPIRLPPLRERIADMTALIEALGAGLPGGRPRFDAIAMARLKSYGWPGNIRELSNVIERLAILYPHETVDRGTLDAHLHPLDVALMTPESLPDGGQAPATQISAMALPSDGVDLRELVEHLEKRLIEQALDRNDRVVAHAARALGLRRTTLTEKLRRYGISSD</sequence>
<dbReference type="SUPFAM" id="SSF52540">
    <property type="entry name" value="P-loop containing nucleoside triphosphate hydrolases"/>
    <property type="match status" value="1"/>
</dbReference>
<feature type="domain" description="Sigma-54 factor interaction" evidence="6">
    <location>
        <begin position="124"/>
        <end position="345"/>
    </location>
</feature>
<dbReference type="SUPFAM" id="SSF46689">
    <property type="entry name" value="Homeodomain-like"/>
    <property type="match status" value="1"/>
</dbReference>
<keyword evidence="1" id="KW-0547">Nucleotide-binding</keyword>
<evidence type="ECO:0000256" key="5">
    <source>
        <dbReference type="ARBA" id="ARBA00023163"/>
    </source>
</evidence>
<dbReference type="EMBL" id="APND01000002">
    <property type="protein sequence ID" value="MES1929393.1"/>
    <property type="molecule type" value="Genomic_DNA"/>
</dbReference>
<dbReference type="InterPro" id="IPR009057">
    <property type="entry name" value="Homeodomain-like_sf"/>
</dbReference>
<evidence type="ECO:0000256" key="2">
    <source>
        <dbReference type="ARBA" id="ARBA00022840"/>
    </source>
</evidence>
<dbReference type="PROSITE" id="PS00688">
    <property type="entry name" value="SIGMA54_INTERACT_3"/>
    <property type="match status" value="1"/>
</dbReference>
<accession>A0ABV2B1X7</accession>